<dbReference type="SUPFAM" id="SSF50129">
    <property type="entry name" value="GroES-like"/>
    <property type="match status" value="1"/>
</dbReference>
<dbReference type="Pfam" id="PF13602">
    <property type="entry name" value="ADH_zinc_N_2"/>
    <property type="match status" value="1"/>
</dbReference>
<dbReference type="InterPro" id="IPR020843">
    <property type="entry name" value="ER"/>
</dbReference>
<dbReference type="PROSITE" id="PS01162">
    <property type="entry name" value="QOR_ZETA_CRYSTAL"/>
    <property type="match status" value="1"/>
</dbReference>
<dbReference type="Gene3D" id="3.90.180.10">
    <property type="entry name" value="Medium-chain alcohol dehydrogenases, catalytic domain"/>
    <property type="match status" value="1"/>
</dbReference>
<dbReference type="EMBL" id="BARS01052735">
    <property type="protein sequence ID" value="GAG45180.1"/>
    <property type="molecule type" value="Genomic_DNA"/>
</dbReference>
<dbReference type="Pfam" id="PF08240">
    <property type="entry name" value="ADH_N"/>
    <property type="match status" value="1"/>
</dbReference>
<comment type="caution">
    <text evidence="2">The sequence shown here is derived from an EMBL/GenBank/DDBJ whole genome shotgun (WGS) entry which is preliminary data.</text>
</comment>
<sequence length="230" mass="24809">LGDDIAGRVEAVGKDVEQFQPGDEVFGFCTGAFAEYVCATQDSFAPKPPNITFEQAAAAPSSAVAVLQGLRDHGQLQPGQKVLINGASGGVGTFAVQIAKSFDAEVTAVCSTRNVDTARSIGADHVIDYTREDFTRTDERHDLMLDVAANRSLSDCRRALTSRGTYVLIGGSRGRWVGGLPRFFTAPALSRFVSQTMRAFFATRSHEDLVYVKDLLEAGKVTPIIDRTYP</sequence>
<dbReference type="PANTHER" id="PTHR11695">
    <property type="entry name" value="ALCOHOL DEHYDROGENASE RELATED"/>
    <property type="match status" value="1"/>
</dbReference>
<feature type="non-terminal residue" evidence="2">
    <location>
        <position position="230"/>
    </location>
</feature>
<dbReference type="CDD" id="cd08267">
    <property type="entry name" value="MDR1"/>
    <property type="match status" value="1"/>
</dbReference>
<evidence type="ECO:0000313" key="2">
    <source>
        <dbReference type="EMBL" id="GAG45180.1"/>
    </source>
</evidence>
<dbReference type="GO" id="GO:0008270">
    <property type="term" value="F:zinc ion binding"/>
    <property type="evidence" value="ECO:0007669"/>
    <property type="project" value="InterPro"/>
</dbReference>
<dbReference type="InterPro" id="IPR050700">
    <property type="entry name" value="YIM1/Zinc_Alcohol_DH_Fams"/>
</dbReference>
<dbReference type="InterPro" id="IPR002364">
    <property type="entry name" value="Quin_OxRdtase/zeta-crystal_CS"/>
</dbReference>
<dbReference type="InterPro" id="IPR036291">
    <property type="entry name" value="NAD(P)-bd_dom_sf"/>
</dbReference>
<name>X0XPP8_9ZZZZ</name>
<dbReference type="Gene3D" id="3.40.50.720">
    <property type="entry name" value="NAD(P)-binding Rossmann-like Domain"/>
    <property type="match status" value="1"/>
</dbReference>
<dbReference type="SMART" id="SM00829">
    <property type="entry name" value="PKS_ER"/>
    <property type="match status" value="1"/>
</dbReference>
<dbReference type="InterPro" id="IPR013154">
    <property type="entry name" value="ADH-like_N"/>
</dbReference>
<organism evidence="2">
    <name type="scientific">marine sediment metagenome</name>
    <dbReference type="NCBI Taxonomy" id="412755"/>
    <lineage>
        <taxon>unclassified sequences</taxon>
        <taxon>metagenomes</taxon>
        <taxon>ecological metagenomes</taxon>
    </lineage>
</organism>
<protein>
    <recommendedName>
        <fullName evidence="1">Enoyl reductase (ER) domain-containing protein</fullName>
    </recommendedName>
</protein>
<dbReference type="SUPFAM" id="SSF51735">
    <property type="entry name" value="NAD(P)-binding Rossmann-fold domains"/>
    <property type="match status" value="1"/>
</dbReference>
<dbReference type="PANTHER" id="PTHR11695:SF648">
    <property type="entry name" value="ZINC-BINDING OXIDOREDUCTASE"/>
    <property type="match status" value="1"/>
</dbReference>
<dbReference type="AlphaFoldDB" id="X0XPP8"/>
<dbReference type="GO" id="GO:0016491">
    <property type="term" value="F:oxidoreductase activity"/>
    <property type="evidence" value="ECO:0007669"/>
    <property type="project" value="InterPro"/>
</dbReference>
<gene>
    <name evidence="2" type="ORF">S01H1_78359</name>
</gene>
<feature type="domain" description="Enoyl reductase (ER)" evidence="1">
    <location>
        <begin position="2"/>
        <end position="206"/>
    </location>
</feature>
<reference evidence="2" key="1">
    <citation type="journal article" date="2014" name="Front. Microbiol.">
        <title>High frequency of phylogenetically diverse reductive dehalogenase-homologous genes in deep subseafloor sedimentary metagenomes.</title>
        <authorList>
            <person name="Kawai M."/>
            <person name="Futagami T."/>
            <person name="Toyoda A."/>
            <person name="Takaki Y."/>
            <person name="Nishi S."/>
            <person name="Hori S."/>
            <person name="Arai W."/>
            <person name="Tsubouchi T."/>
            <person name="Morono Y."/>
            <person name="Uchiyama I."/>
            <person name="Ito T."/>
            <person name="Fujiyama A."/>
            <person name="Inagaki F."/>
            <person name="Takami H."/>
        </authorList>
    </citation>
    <scope>NUCLEOTIDE SEQUENCE</scope>
    <source>
        <strain evidence="2">Expedition CK06-06</strain>
    </source>
</reference>
<proteinExistence type="predicted"/>
<dbReference type="InterPro" id="IPR011032">
    <property type="entry name" value="GroES-like_sf"/>
</dbReference>
<feature type="non-terminal residue" evidence="2">
    <location>
        <position position="1"/>
    </location>
</feature>
<evidence type="ECO:0000259" key="1">
    <source>
        <dbReference type="SMART" id="SM00829"/>
    </source>
</evidence>
<accession>X0XPP8</accession>